<dbReference type="Proteomes" id="UP000299102">
    <property type="component" value="Unassembled WGS sequence"/>
</dbReference>
<name>A0A4C1WFN8_EUMVA</name>
<feature type="compositionally biased region" description="Polar residues" evidence="1">
    <location>
        <begin position="85"/>
        <end position="105"/>
    </location>
</feature>
<proteinExistence type="predicted"/>
<dbReference type="AlphaFoldDB" id="A0A4C1WFN8"/>
<sequence>MNRAVVDSARKWASSKMKSRKSEYTEISGELTKVESRQESPAFENNHPISRVVVVIGNLAMGVKANSRRLKIYLKKSRNQLSKNFRASASSPFTSKSPISDTCSIWSGKKREGRENKRPQKKV</sequence>
<evidence type="ECO:0000256" key="1">
    <source>
        <dbReference type="SAM" id="MobiDB-lite"/>
    </source>
</evidence>
<dbReference type="EMBL" id="BGZK01000542">
    <property type="protein sequence ID" value="GBP49322.1"/>
    <property type="molecule type" value="Genomic_DNA"/>
</dbReference>
<feature type="compositionally biased region" description="Basic and acidic residues" evidence="1">
    <location>
        <begin position="109"/>
        <end position="123"/>
    </location>
</feature>
<keyword evidence="3" id="KW-1185">Reference proteome</keyword>
<evidence type="ECO:0000313" key="2">
    <source>
        <dbReference type="EMBL" id="GBP49322.1"/>
    </source>
</evidence>
<comment type="caution">
    <text evidence="2">The sequence shown here is derived from an EMBL/GenBank/DDBJ whole genome shotgun (WGS) entry which is preliminary data.</text>
</comment>
<accession>A0A4C1WFN8</accession>
<organism evidence="2 3">
    <name type="scientific">Eumeta variegata</name>
    <name type="common">Bagworm moth</name>
    <name type="synonym">Eumeta japonica</name>
    <dbReference type="NCBI Taxonomy" id="151549"/>
    <lineage>
        <taxon>Eukaryota</taxon>
        <taxon>Metazoa</taxon>
        <taxon>Ecdysozoa</taxon>
        <taxon>Arthropoda</taxon>
        <taxon>Hexapoda</taxon>
        <taxon>Insecta</taxon>
        <taxon>Pterygota</taxon>
        <taxon>Neoptera</taxon>
        <taxon>Endopterygota</taxon>
        <taxon>Lepidoptera</taxon>
        <taxon>Glossata</taxon>
        <taxon>Ditrysia</taxon>
        <taxon>Tineoidea</taxon>
        <taxon>Psychidae</taxon>
        <taxon>Oiketicinae</taxon>
        <taxon>Eumeta</taxon>
    </lineage>
</organism>
<protein>
    <submittedName>
        <fullName evidence="2">Uncharacterized protein</fullName>
    </submittedName>
</protein>
<feature type="region of interest" description="Disordered" evidence="1">
    <location>
        <begin position="85"/>
        <end position="123"/>
    </location>
</feature>
<gene>
    <name evidence="2" type="ORF">EVAR_27024_1</name>
</gene>
<reference evidence="2 3" key="1">
    <citation type="journal article" date="2019" name="Commun. Biol.">
        <title>The bagworm genome reveals a unique fibroin gene that provides high tensile strength.</title>
        <authorList>
            <person name="Kono N."/>
            <person name="Nakamura H."/>
            <person name="Ohtoshi R."/>
            <person name="Tomita M."/>
            <person name="Numata K."/>
            <person name="Arakawa K."/>
        </authorList>
    </citation>
    <scope>NUCLEOTIDE SEQUENCE [LARGE SCALE GENOMIC DNA]</scope>
</reference>
<evidence type="ECO:0000313" key="3">
    <source>
        <dbReference type="Proteomes" id="UP000299102"/>
    </source>
</evidence>